<dbReference type="Gene3D" id="3.10.600.10">
    <property type="entry name" value="pyruvate carboxylase f1077a mutant domain"/>
    <property type="match status" value="1"/>
</dbReference>
<dbReference type="SMART" id="SM00878">
    <property type="entry name" value="Biotin_carb_C"/>
    <property type="match status" value="1"/>
</dbReference>
<feature type="binding site" evidence="10">
    <location>
        <position position="930"/>
    </location>
    <ligand>
        <name>substrate</name>
    </ligand>
</feature>
<dbReference type="InterPro" id="IPR005482">
    <property type="entry name" value="Biotin_COase_C"/>
</dbReference>
<evidence type="ECO:0000256" key="8">
    <source>
        <dbReference type="PIRNR" id="PIRNR001594"/>
    </source>
</evidence>
<dbReference type="FunFam" id="3.30.1490.20:FF:000003">
    <property type="entry name" value="acetyl-CoA carboxylase isoform X1"/>
    <property type="match status" value="1"/>
</dbReference>
<feature type="binding site" evidence="11">
    <location>
        <position position="797"/>
    </location>
    <ligand>
        <name>Mn(2+)</name>
        <dbReference type="ChEBI" id="CHEBI:29035"/>
    </ligand>
</feature>
<dbReference type="EC" id="6.4.1.1" evidence="2 8"/>
<dbReference type="PIRSF" id="PIRSF001594">
    <property type="entry name" value="Pyruv_carbox"/>
    <property type="match status" value="1"/>
</dbReference>
<dbReference type="Pfam" id="PF02785">
    <property type="entry name" value="Biotin_carb_C"/>
    <property type="match status" value="1"/>
</dbReference>
<feature type="binding site" evidence="10">
    <location>
        <position position="263"/>
    </location>
    <ligand>
        <name>ATP</name>
        <dbReference type="ChEBI" id="CHEBI:30616"/>
    </ligand>
</feature>
<dbReference type="PROSITE" id="PS50991">
    <property type="entry name" value="PYR_CT"/>
    <property type="match status" value="1"/>
</dbReference>
<keyword evidence="6 8" id="KW-0067">ATP-binding</keyword>
<dbReference type="InterPro" id="IPR016185">
    <property type="entry name" value="PreATP-grasp_dom_sf"/>
</dbReference>
<dbReference type="GO" id="GO:0006094">
    <property type="term" value="P:gluconeogenesis"/>
    <property type="evidence" value="ECO:0007669"/>
    <property type="project" value="InterPro"/>
</dbReference>
<dbReference type="GO" id="GO:0005737">
    <property type="term" value="C:cytoplasm"/>
    <property type="evidence" value="ECO:0007669"/>
    <property type="project" value="TreeGrafter"/>
</dbReference>
<dbReference type="InterPro" id="IPR011053">
    <property type="entry name" value="Single_hybrid_motif"/>
</dbReference>
<dbReference type="PANTHER" id="PTHR43778:SF2">
    <property type="entry name" value="PYRUVATE CARBOXYLASE, MITOCHONDRIAL"/>
    <property type="match status" value="1"/>
</dbReference>
<dbReference type="PROSITE" id="PS50975">
    <property type="entry name" value="ATP_GRASP"/>
    <property type="match status" value="1"/>
</dbReference>
<dbReference type="InterPro" id="IPR011054">
    <property type="entry name" value="Rudment_hybrid_motif"/>
</dbReference>
<feature type="binding site" description="via carbamate group" evidence="11">
    <location>
        <position position="766"/>
    </location>
    <ligand>
        <name>Mn(2+)</name>
        <dbReference type="ChEBI" id="CHEBI:29035"/>
    </ligand>
</feature>
<keyword evidence="7 8" id="KW-0092">Biotin</keyword>
<dbReference type="SUPFAM" id="SSF51569">
    <property type="entry name" value="Aldolase"/>
    <property type="match status" value="1"/>
</dbReference>
<dbReference type="Pfam" id="PF02786">
    <property type="entry name" value="CPSase_L_D2"/>
    <property type="match status" value="1"/>
</dbReference>
<dbReference type="InterPro" id="IPR003379">
    <property type="entry name" value="Carboxylase_cons_dom"/>
</dbReference>
<evidence type="ECO:0000256" key="7">
    <source>
        <dbReference type="ARBA" id="ARBA00023267"/>
    </source>
</evidence>
<dbReference type="InterPro" id="IPR005481">
    <property type="entry name" value="BC-like_N"/>
</dbReference>
<dbReference type="CDD" id="cd06850">
    <property type="entry name" value="biotinyl_domain"/>
    <property type="match status" value="1"/>
</dbReference>
<dbReference type="Gene3D" id="3.30.470.20">
    <property type="entry name" value="ATP-grasp fold, B domain"/>
    <property type="match status" value="1"/>
</dbReference>
<dbReference type="FunFam" id="3.20.20.70:FF:000120">
    <property type="entry name" value="Pyruvate carboxylase"/>
    <property type="match status" value="1"/>
</dbReference>
<proteinExistence type="predicted"/>
<evidence type="ECO:0000256" key="12">
    <source>
        <dbReference type="PIRSR" id="PIRSR001594-4"/>
    </source>
</evidence>
<dbReference type="InterPro" id="IPR005479">
    <property type="entry name" value="CPAse_ATP-bd"/>
</dbReference>
<dbReference type="SUPFAM" id="SSF56059">
    <property type="entry name" value="Glutathione synthetase ATP-binding domain-like"/>
    <property type="match status" value="1"/>
</dbReference>
<dbReference type="InterPro" id="IPR000089">
    <property type="entry name" value="Biotin_lipoyl"/>
</dbReference>
<dbReference type="GO" id="GO:0046872">
    <property type="term" value="F:metal ion binding"/>
    <property type="evidence" value="ECO:0007669"/>
    <property type="project" value="UniProtKB-KW"/>
</dbReference>
<feature type="compositionally biased region" description="Low complexity" evidence="13">
    <location>
        <begin position="10"/>
        <end position="27"/>
    </location>
</feature>
<comment type="catalytic activity">
    <reaction evidence="8">
        <text>hydrogencarbonate + pyruvate + ATP = oxaloacetate + ADP + phosphate + H(+)</text>
        <dbReference type="Rhea" id="RHEA:20844"/>
        <dbReference type="ChEBI" id="CHEBI:15361"/>
        <dbReference type="ChEBI" id="CHEBI:15378"/>
        <dbReference type="ChEBI" id="CHEBI:16452"/>
        <dbReference type="ChEBI" id="CHEBI:17544"/>
        <dbReference type="ChEBI" id="CHEBI:30616"/>
        <dbReference type="ChEBI" id="CHEBI:43474"/>
        <dbReference type="ChEBI" id="CHEBI:456216"/>
        <dbReference type="EC" id="6.4.1.1"/>
    </reaction>
</comment>
<dbReference type="SUPFAM" id="SSF51246">
    <property type="entry name" value="Rudiment single hybrid motif"/>
    <property type="match status" value="1"/>
</dbReference>
<dbReference type="NCBIfam" id="NF006761">
    <property type="entry name" value="PRK09282.1"/>
    <property type="match status" value="1"/>
</dbReference>
<evidence type="ECO:0000256" key="2">
    <source>
        <dbReference type="ARBA" id="ARBA00013057"/>
    </source>
</evidence>
<evidence type="ECO:0000259" key="17">
    <source>
        <dbReference type="PROSITE" id="PS50991"/>
    </source>
</evidence>
<evidence type="ECO:0000259" key="16">
    <source>
        <dbReference type="PROSITE" id="PS50979"/>
    </source>
</evidence>
<evidence type="ECO:0000256" key="5">
    <source>
        <dbReference type="ARBA" id="ARBA00022741"/>
    </source>
</evidence>
<dbReference type="Proteomes" id="UP000641932">
    <property type="component" value="Unassembled WGS sequence"/>
</dbReference>
<dbReference type="SUPFAM" id="SSF52440">
    <property type="entry name" value="PreATP-grasp domain"/>
    <property type="match status" value="1"/>
</dbReference>
<dbReference type="NCBIfam" id="NF009554">
    <property type="entry name" value="PRK12999.1"/>
    <property type="match status" value="1"/>
</dbReference>
<dbReference type="InterPro" id="IPR055268">
    <property type="entry name" value="PCB-like"/>
</dbReference>
<name>A0A918E1X3_9ACTN</name>
<protein>
    <recommendedName>
        <fullName evidence="2 8">Pyruvate carboxylase</fullName>
        <ecNumber evidence="2 8">6.4.1.1</ecNumber>
    </recommendedName>
</protein>
<reference evidence="18" key="1">
    <citation type="journal article" date="2014" name="Int. J. Syst. Evol. Microbiol.">
        <title>Complete genome sequence of Corynebacterium casei LMG S-19264T (=DSM 44701T), isolated from a smear-ripened cheese.</title>
        <authorList>
            <consortium name="US DOE Joint Genome Institute (JGI-PGF)"/>
            <person name="Walter F."/>
            <person name="Albersmeier A."/>
            <person name="Kalinowski J."/>
            <person name="Ruckert C."/>
        </authorList>
    </citation>
    <scope>NUCLEOTIDE SEQUENCE</scope>
    <source>
        <strain evidence="18">CGMCC 4.7201</strain>
    </source>
</reference>
<dbReference type="Pfam" id="PF00682">
    <property type="entry name" value="HMGL-like"/>
    <property type="match status" value="1"/>
</dbReference>
<evidence type="ECO:0000256" key="3">
    <source>
        <dbReference type="ARBA" id="ARBA00022598"/>
    </source>
</evidence>
<evidence type="ECO:0000256" key="10">
    <source>
        <dbReference type="PIRSR" id="PIRSR001594-2"/>
    </source>
</evidence>
<dbReference type="InterPro" id="IPR000891">
    <property type="entry name" value="PYR_CT"/>
</dbReference>
<feature type="binding site" evidence="10">
    <location>
        <position position="180"/>
    </location>
    <ligand>
        <name>ATP</name>
        <dbReference type="ChEBI" id="CHEBI:30616"/>
    </ligand>
</feature>
<dbReference type="PROSITE" id="PS50968">
    <property type="entry name" value="BIOTINYL_LIPOYL"/>
    <property type="match status" value="1"/>
</dbReference>
<feature type="domain" description="Biotin carboxylation" evidence="16">
    <location>
        <begin position="64"/>
        <end position="513"/>
    </location>
</feature>
<dbReference type="FunFam" id="2.40.50.100:FF:000003">
    <property type="entry name" value="Acetyl-CoA carboxylase biotin carboxyl carrier protein"/>
    <property type="match status" value="1"/>
</dbReference>
<evidence type="ECO:0000256" key="4">
    <source>
        <dbReference type="ARBA" id="ARBA00022723"/>
    </source>
</evidence>
<evidence type="ECO:0000313" key="19">
    <source>
        <dbReference type="Proteomes" id="UP000641932"/>
    </source>
</evidence>
<accession>A0A918E1X3</accession>
<evidence type="ECO:0000313" key="18">
    <source>
        <dbReference type="EMBL" id="GGP00903.1"/>
    </source>
</evidence>
<feature type="binding site" evidence="11">
    <location>
        <position position="596"/>
    </location>
    <ligand>
        <name>Mn(2+)</name>
        <dbReference type="ChEBI" id="CHEBI:29035"/>
    </ligand>
</feature>
<feature type="modified residue" description="N6-carboxylysine" evidence="12">
    <location>
        <position position="766"/>
    </location>
</feature>
<dbReference type="FunFam" id="3.30.470.20:FF:000012">
    <property type="entry name" value="Pyruvate carboxylase"/>
    <property type="match status" value="1"/>
</dbReference>
<dbReference type="Gene3D" id="3.20.20.70">
    <property type="entry name" value="Aldolase class I"/>
    <property type="match status" value="1"/>
</dbReference>
<feature type="modified residue" description="N6-biotinyllysine" evidence="12">
    <location>
        <position position="1153"/>
    </location>
</feature>
<dbReference type="Gene3D" id="2.40.50.100">
    <property type="match status" value="1"/>
</dbReference>
<comment type="caution">
    <text evidence="18">The sequence shown here is derived from an EMBL/GenBank/DDBJ whole genome shotgun (WGS) entry which is preliminary data.</text>
</comment>
<feature type="region of interest" description="Disordered" evidence="13">
    <location>
        <begin position="541"/>
        <end position="568"/>
    </location>
</feature>
<dbReference type="Pfam" id="PF00364">
    <property type="entry name" value="Biotin_lipoyl"/>
    <property type="match status" value="1"/>
</dbReference>
<dbReference type="AlphaFoldDB" id="A0A918E1X3"/>
<evidence type="ECO:0000259" key="14">
    <source>
        <dbReference type="PROSITE" id="PS50968"/>
    </source>
</evidence>
<dbReference type="PROSITE" id="PS50979">
    <property type="entry name" value="BC"/>
    <property type="match status" value="1"/>
</dbReference>
<dbReference type="PROSITE" id="PS00867">
    <property type="entry name" value="CPSASE_2"/>
    <property type="match status" value="1"/>
</dbReference>
<dbReference type="InterPro" id="IPR005930">
    <property type="entry name" value="Pyruv_COase"/>
</dbReference>
<evidence type="ECO:0000256" key="11">
    <source>
        <dbReference type="PIRSR" id="PIRSR001594-3"/>
    </source>
</evidence>
<feature type="active site" evidence="9">
    <location>
        <position position="355"/>
    </location>
</feature>
<dbReference type="SUPFAM" id="SSF51230">
    <property type="entry name" value="Single hybrid motif"/>
    <property type="match status" value="1"/>
</dbReference>
<dbReference type="SUPFAM" id="SSF89000">
    <property type="entry name" value="post-HMGL domain-like"/>
    <property type="match status" value="1"/>
</dbReference>
<keyword evidence="5 8" id="KW-0547">Nucleotide-binding</keyword>
<dbReference type="FunFam" id="3.10.600.10:FF:000003">
    <property type="entry name" value="Pyruvate carboxylase"/>
    <property type="match status" value="1"/>
</dbReference>
<feature type="region of interest" description="Disordered" evidence="13">
    <location>
        <begin position="1"/>
        <end position="31"/>
    </location>
</feature>
<comment type="cofactor">
    <cofactor evidence="1 8">
        <name>biotin</name>
        <dbReference type="ChEBI" id="CHEBI:57586"/>
    </cofactor>
</comment>
<evidence type="ECO:0000259" key="15">
    <source>
        <dbReference type="PROSITE" id="PS50975"/>
    </source>
</evidence>
<organism evidence="18 19">
    <name type="scientific">Wenjunlia tyrosinilytica</name>
    <dbReference type="NCBI Taxonomy" id="1544741"/>
    <lineage>
        <taxon>Bacteria</taxon>
        <taxon>Bacillati</taxon>
        <taxon>Actinomycetota</taxon>
        <taxon>Actinomycetes</taxon>
        <taxon>Kitasatosporales</taxon>
        <taxon>Streptomycetaceae</taxon>
        <taxon>Wenjunlia</taxon>
    </lineage>
</organism>
<dbReference type="PANTHER" id="PTHR43778">
    <property type="entry name" value="PYRUVATE CARBOXYLASE"/>
    <property type="match status" value="1"/>
</dbReference>
<keyword evidence="4 11" id="KW-0479">Metal-binding</keyword>
<comment type="function">
    <text evidence="8">Catalyzes a 2-step reaction, involving the ATP-dependent carboxylation of the covalently attached biotin in the first step and the transfer of the carboxyl group to pyruvate in the second.</text>
</comment>
<feature type="domain" description="Lipoyl-binding" evidence="14">
    <location>
        <begin position="1113"/>
        <end position="1187"/>
    </location>
</feature>
<dbReference type="Pfam" id="PF02436">
    <property type="entry name" value="PYC_OADA"/>
    <property type="match status" value="1"/>
</dbReference>
<evidence type="ECO:0000256" key="9">
    <source>
        <dbReference type="PIRSR" id="PIRSR001594-1"/>
    </source>
</evidence>
<feature type="binding site" evidence="10">
    <location>
        <position position="668"/>
    </location>
    <ligand>
        <name>substrate</name>
    </ligand>
</feature>
<feature type="binding site" evidence="11">
    <location>
        <position position="795"/>
    </location>
    <ligand>
        <name>Mn(2+)</name>
        <dbReference type="ChEBI" id="CHEBI:29035"/>
    </ligand>
</feature>
<dbReference type="EMBL" id="BMMS01000071">
    <property type="protein sequence ID" value="GGP00903.1"/>
    <property type="molecule type" value="Genomic_DNA"/>
</dbReference>
<feature type="region of interest" description="Disordered" evidence="13">
    <location>
        <begin position="991"/>
        <end position="1010"/>
    </location>
</feature>
<dbReference type="InterPro" id="IPR013785">
    <property type="entry name" value="Aldolase_TIM"/>
</dbReference>
<evidence type="ECO:0000256" key="13">
    <source>
        <dbReference type="SAM" id="MobiDB-lite"/>
    </source>
</evidence>
<dbReference type="GO" id="GO:0004736">
    <property type="term" value="F:pyruvate carboxylase activity"/>
    <property type="evidence" value="ECO:0007669"/>
    <property type="project" value="UniProtKB-EC"/>
</dbReference>
<keyword evidence="19" id="KW-1185">Reference proteome</keyword>
<dbReference type="NCBIfam" id="TIGR01235">
    <property type="entry name" value="pyruv_carbox"/>
    <property type="match status" value="1"/>
</dbReference>
<keyword evidence="18" id="KW-0670">Pyruvate</keyword>
<feature type="domain" description="ATP-grasp" evidence="15">
    <location>
        <begin position="184"/>
        <end position="380"/>
    </location>
</feature>
<sequence>MSTRDALGCSRGSPAPRAGAAPSPGAGEIPPCELAHPGADFALDSASVAEEPVLVPGRQKGPGMFRKVLVANRGEIAIRAFRAGYELGARTVAVFPHEDRNSLHRLKADEAYEIGEPGHPVRAYLSVEEIVRAARKAGADAVYPGYGFLSENPDLARACKEAGVTFVGPSAQTLELTGNKARAVAAARAAGVPVLGSSEPSTDADELVQAAQEIGFPVFVKAVAGGGGRGMRRVEDPRMLRESIEAAAREAESAFGDPTVFLEKAVVDPRHIEVQILADAEGNVIHLFERDCSLQRRHQKVIELAPAPNLDPALRERICNDAVRFAEQIGYRNAGTVEFLLDPDGRHVFIEMNPRIQVEHTVTEEVTDVDLVQAQLRIASGETLADLGLTQDAVHLRGAALQCRITTEDPANGFRPDVGMISAYRSPGGSGIRLDGGTAHAGTEISAHFDSMLVKLTCRGRDFTTAIGRARRAVAEFRIRGVSTNIPFLQAVLDDPDFQAGKVTTSFIEQRPHLLTARLSADRGTKLLTYLADVTVNKPHGERPQLIDPATKLPRLPDVQPSAGSKQKLTELGPDGFARWLRQSPTIGVTDTTFRDAHQSLLATRVRTKDLLAVAPVVARTVPQLLSLECWGGATYDVALRFLAEDPWQRLAALREAVPNICLQMLLRGRNTVGYTPYPTEVTNAFVQEATATGIDIFRIFDALNDVAQMRPAIEAVRETGSAIAEVALCYTSDLSDPSETLYTLDYYLGLAEEIVSAGAHVLAIKDMAGLLRAPAAAKLVSALRREFDLPVHIHTHDTAGGQLATYLAAIQAGADAVDGAVASMAGTTSQPSLSAIVAATDHSDRPTGLDLQAVGDLEPYWESVRRIYAPFEAGLASPTGRVYHHEIPGGQLSNLRTQAVALGLGDRFEEIEAMYAAADKILGHLVKVTPSSKVVGDLALHLVGAGVSPEDFESEPNKFDLPDSVIGFLRGELGTPPGGWPEPFRSRALEGRADAKPTRELSAEDREGLGKDRRATLNRLLFPGPTKDFETHRQAYGDTSVLETKDFFYGLRPGNEYTVDLEPGVRLLIELEAIGEADERGIRTVMSTLNGQLRPIQVRDTSVASDVPATEKADRANPGHVAAPFAGVVTLVVTEGDTVEAGATVATIEAMKMEATITAPKGGNVARVAINSIQQVEGGDLIVELT</sequence>
<dbReference type="GO" id="GO:0005524">
    <property type="term" value="F:ATP binding"/>
    <property type="evidence" value="ECO:0007669"/>
    <property type="project" value="UniProtKB-UniRule"/>
</dbReference>
<feature type="domain" description="Pyruvate carboxyltransferase" evidence="17">
    <location>
        <begin position="587"/>
        <end position="856"/>
    </location>
</feature>
<gene>
    <name evidence="18" type="ORF">GCM10012280_70660</name>
</gene>
<evidence type="ECO:0000256" key="6">
    <source>
        <dbReference type="ARBA" id="ARBA00022840"/>
    </source>
</evidence>
<dbReference type="CDD" id="cd07937">
    <property type="entry name" value="DRE_TIM_PC_TC_5S"/>
    <property type="match status" value="1"/>
</dbReference>
<evidence type="ECO:0000256" key="1">
    <source>
        <dbReference type="ARBA" id="ARBA00001953"/>
    </source>
</evidence>
<dbReference type="InterPro" id="IPR011761">
    <property type="entry name" value="ATP-grasp"/>
</dbReference>
<keyword evidence="3 8" id="KW-0436">Ligase</keyword>
<reference evidence="18" key="2">
    <citation type="submission" date="2020-09" db="EMBL/GenBank/DDBJ databases">
        <authorList>
            <person name="Sun Q."/>
            <person name="Zhou Y."/>
        </authorList>
    </citation>
    <scope>NUCLEOTIDE SEQUENCE</scope>
    <source>
        <strain evidence="18">CGMCC 4.7201</strain>
    </source>
</reference>
<feature type="binding site" evidence="10">
    <location>
        <position position="298"/>
    </location>
    <ligand>
        <name>ATP</name>
        <dbReference type="ChEBI" id="CHEBI:30616"/>
    </ligand>
</feature>
<dbReference type="InterPro" id="IPR011764">
    <property type="entry name" value="Biotin_carboxylation_dom"/>
</dbReference>
<dbReference type="Pfam" id="PF00289">
    <property type="entry name" value="Biotin_carb_N"/>
    <property type="match status" value="1"/>
</dbReference>